<proteinExistence type="predicted"/>
<reference evidence="1 2" key="1">
    <citation type="journal article" date="2016" name="Nat. Commun.">
        <title>Thousands of microbial genomes shed light on interconnected biogeochemical processes in an aquifer system.</title>
        <authorList>
            <person name="Anantharaman K."/>
            <person name="Brown C.T."/>
            <person name="Hug L.A."/>
            <person name="Sharon I."/>
            <person name="Castelle C.J."/>
            <person name="Probst A.J."/>
            <person name="Thomas B.C."/>
            <person name="Singh A."/>
            <person name="Wilkins M.J."/>
            <person name="Karaoz U."/>
            <person name="Brodie E.L."/>
            <person name="Williams K.H."/>
            <person name="Hubbard S.S."/>
            <person name="Banfield J.F."/>
        </authorList>
    </citation>
    <scope>NUCLEOTIDE SEQUENCE [LARGE SCALE GENOMIC DNA]</scope>
</reference>
<evidence type="ECO:0000313" key="1">
    <source>
        <dbReference type="EMBL" id="OGG99832.1"/>
    </source>
</evidence>
<comment type="caution">
    <text evidence="1">The sequence shown here is derived from an EMBL/GenBank/DDBJ whole genome shotgun (WGS) entry which is preliminary data.</text>
</comment>
<organism evidence="1 2">
    <name type="scientific">Candidatus Lambdaproteobacteria bacterium RIFOXYD2_FULL_56_26</name>
    <dbReference type="NCBI Taxonomy" id="1817773"/>
    <lineage>
        <taxon>Bacteria</taxon>
        <taxon>Pseudomonadati</taxon>
        <taxon>Pseudomonadota</taxon>
        <taxon>Candidatus Lambdaproteobacteria</taxon>
    </lineage>
</organism>
<name>A0A1F6GP25_9PROT</name>
<sequence length="131" mass="14962">MTDRPRIAPAKVAQRSQEVLDRLAQFAQEHGLYDIHSLAAEAQNPVGEFYDFRLGMEPVFRLIRQFRDFEGTYCFPEAPAPVQTRGLFKLNLALVDHFCPLPDVEPLAELLDQGRLQITLYFGLPEEPMNS</sequence>
<protein>
    <submittedName>
        <fullName evidence="1">Uncharacterized protein</fullName>
    </submittedName>
</protein>
<evidence type="ECO:0000313" key="2">
    <source>
        <dbReference type="Proteomes" id="UP000177583"/>
    </source>
</evidence>
<dbReference type="Proteomes" id="UP000177583">
    <property type="component" value="Unassembled WGS sequence"/>
</dbReference>
<gene>
    <name evidence="1" type="ORF">A2557_11590</name>
</gene>
<dbReference type="AlphaFoldDB" id="A0A1F6GP25"/>
<dbReference type="EMBL" id="MFNF01000054">
    <property type="protein sequence ID" value="OGG99832.1"/>
    <property type="molecule type" value="Genomic_DNA"/>
</dbReference>
<accession>A0A1F6GP25</accession>